<accession>A0AA41MRH7</accession>
<evidence type="ECO:0000313" key="3">
    <source>
        <dbReference type="Proteomes" id="UP001166674"/>
    </source>
</evidence>
<evidence type="ECO:0000313" key="2">
    <source>
        <dbReference type="EMBL" id="MBZ3876785.1"/>
    </source>
</evidence>
<dbReference type="EMBL" id="JAATJV010283300">
    <property type="protein sequence ID" value="MBZ3876785.1"/>
    <property type="molecule type" value="Genomic_DNA"/>
</dbReference>
<dbReference type="AlphaFoldDB" id="A0AA41MRH7"/>
<keyword evidence="1" id="KW-0812">Transmembrane</keyword>
<evidence type="ECO:0000256" key="1">
    <source>
        <dbReference type="SAM" id="Phobius"/>
    </source>
</evidence>
<protein>
    <recommendedName>
        <fullName evidence="4">Small integral membrane protein 35</fullName>
    </recommendedName>
</protein>
<dbReference type="Proteomes" id="UP001166674">
    <property type="component" value="Unassembled WGS sequence"/>
</dbReference>
<name>A0AA41MRH7_SCICA</name>
<feature type="transmembrane region" description="Helical" evidence="1">
    <location>
        <begin position="20"/>
        <end position="42"/>
    </location>
</feature>
<keyword evidence="1" id="KW-0472">Membrane</keyword>
<keyword evidence="1" id="KW-1133">Transmembrane helix</keyword>
<evidence type="ECO:0008006" key="4">
    <source>
        <dbReference type="Google" id="ProtNLM"/>
    </source>
</evidence>
<comment type="caution">
    <text evidence="2">The sequence shown here is derived from an EMBL/GenBank/DDBJ whole genome shotgun (WGS) entry which is preliminary data.</text>
</comment>
<keyword evidence="3" id="KW-1185">Reference proteome</keyword>
<organism evidence="2 3">
    <name type="scientific">Sciurus carolinensis</name>
    <name type="common">Eastern gray squirrel</name>
    <dbReference type="NCBI Taxonomy" id="30640"/>
    <lineage>
        <taxon>Eukaryota</taxon>
        <taxon>Metazoa</taxon>
        <taxon>Chordata</taxon>
        <taxon>Craniata</taxon>
        <taxon>Vertebrata</taxon>
        <taxon>Euteleostomi</taxon>
        <taxon>Mammalia</taxon>
        <taxon>Eutheria</taxon>
        <taxon>Euarchontoglires</taxon>
        <taxon>Glires</taxon>
        <taxon>Rodentia</taxon>
        <taxon>Sciuromorpha</taxon>
        <taxon>Sciuridae</taxon>
        <taxon>Sciurinae</taxon>
        <taxon>Sciurini</taxon>
        <taxon>Sciurus</taxon>
    </lineage>
</organism>
<gene>
    <name evidence="2" type="ORF">SUZIE_139675</name>
</gene>
<reference evidence="2" key="1">
    <citation type="submission" date="2020-03" db="EMBL/GenBank/DDBJ databases">
        <title>Studies in the Genomics of Life Span.</title>
        <authorList>
            <person name="Glass D."/>
        </authorList>
    </citation>
    <scope>NUCLEOTIDE SEQUENCE</scope>
    <source>
        <strain evidence="2">SUZIE</strain>
        <tissue evidence="2">Muscle</tissue>
    </source>
</reference>
<sequence length="99" mass="11001">MECFILPTIKIHYEPIGEDSISTLGLILSVGLSLLLVSILGYSLAKWYQRGYCWEGPNFVFNLYQIRTLKDLEVGPPFTISGHISSPDGGYTKFSNGLV</sequence>
<proteinExistence type="predicted"/>